<sequence>MISVPAHNLNDGSTLPAIGLGTWPMDDTQAEQAVLGALGLGYRLIDTATNYRNETGVGRGVARSDVPREEIVVTTKLPGRHHGYEETLASFEESRQRLGLDYVDLYLIHWPLPRVGRYVDSWKAMIKLREDGLVRSIGVSNFTPEHIQRLEKETGVLPSVNQIELHPLLPQDELRSFHLDKGIVTESWSPLGRGSELLDDPGIARIAQAHGVTPGQAVLRWHTQLGAVPIPKSSDPGRQRENLDVFGFELEPAEVRAIADRVHRRLGGDPETHEEF</sequence>
<evidence type="ECO:0000256" key="2">
    <source>
        <dbReference type="ARBA" id="ARBA00022857"/>
    </source>
</evidence>
<comment type="similarity">
    <text evidence="1">Belongs to the aldo/keto reductase family.</text>
</comment>
<dbReference type="SUPFAM" id="SSF51430">
    <property type="entry name" value="NAD(P)-linked oxidoreductase"/>
    <property type="match status" value="1"/>
</dbReference>
<evidence type="ECO:0000313" key="8">
    <source>
        <dbReference type="EMBL" id="OIJ64624.1"/>
    </source>
</evidence>
<dbReference type="PROSITE" id="PS00798">
    <property type="entry name" value="ALDOKETO_REDUCTASE_1"/>
    <property type="match status" value="1"/>
</dbReference>
<dbReference type="EMBL" id="LAVA02000076">
    <property type="protein sequence ID" value="OIJ64624.1"/>
    <property type="molecule type" value="Genomic_DNA"/>
</dbReference>
<dbReference type="PANTHER" id="PTHR43827:SF3">
    <property type="entry name" value="NADP-DEPENDENT OXIDOREDUCTASE DOMAIN-CONTAINING PROTEIN"/>
    <property type="match status" value="1"/>
</dbReference>
<feature type="active site" description="Proton donor" evidence="4">
    <location>
        <position position="51"/>
    </location>
</feature>
<evidence type="ECO:0000256" key="4">
    <source>
        <dbReference type="PIRSR" id="PIRSR000097-1"/>
    </source>
</evidence>
<dbReference type="Pfam" id="PF00248">
    <property type="entry name" value="Aldo_ket_red"/>
    <property type="match status" value="1"/>
</dbReference>
<dbReference type="OrthoDB" id="9804790at2"/>
<dbReference type="PANTHER" id="PTHR43827">
    <property type="entry name" value="2,5-DIKETO-D-GLUCONIC ACID REDUCTASE"/>
    <property type="match status" value="1"/>
</dbReference>
<keyword evidence="3" id="KW-0560">Oxidoreductase</keyword>
<dbReference type="PROSITE" id="PS00063">
    <property type="entry name" value="ALDOKETO_REDUCTASE_3"/>
    <property type="match status" value="1"/>
</dbReference>
<evidence type="ECO:0000256" key="6">
    <source>
        <dbReference type="PIRSR" id="PIRSR000097-3"/>
    </source>
</evidence>
<dbReference type="CDD" id="cd19132">
    <property type="entry name" value="AKR_AKR5D1_E1"/>
    <property type="match status" value="1"/>
</dbReference>
<reference evidence="8" key="1">
    <citation type="submission" date="2016-10" db="EMBL/GenBank/DDBJ databases">
        <title>Genome sequence of Streptomyces mangrovisoli MUSC 149.</title>
        <authorList>
            <person name="Lee L.-H."/>
            <person name="Ser H.-L."/>
        </authorList>
    </citation>
    <scope>NUCLEOTIDE SEQUENCE [LARGE SCALE GENOMIC DNA]</scope>
    <source>
        <strain evidence="8">MUSC 149</strain>
    </source>
</reference>
<dbReference type="Gene3D" id="3.20.20.100">
    <property type="entry name" value="NADP-dependent oxidoreductase domain"/>
    <property type="match status" value="1"/>
</dbReference>
<dbReference type="STRING" id="1428628.WN71_028125"/>
<keyword evidence="9" id="KW-1185">Reference proteome</keyword>
<dbReference type="InterPro" id="IPR036812">
    <property type="entry name" value="NAD(P)_OxRdtase_dom_sf"/>
</dbReference>
<feature type="binding site" evidence="5">
    <location>
        <position position="109"/>
    </location>
    <ligand>
        <name>substrate</name>
    </ligand>
</feature>
<keyword evidence="2" id="KW-0521">NADP</keyword>
<dbReference type="Proteomes" id="UP000034196">
    <property type="component" value="Unassembled WGS sequence"/>
</dbReference>
<dbReference type="GO" id="GO:0016616">
    <property type="term" value="F:oxidoreductase activity, acting on the CH-OH group of donors, NAD or NADP as acceptor"/>
    <property type="evidence" value="ECO:0007669"/>
    <property type="project" value="UniProtKB-ARBA"/>
</dbReference>
<dbReference type="PRINTS" id="PR00069">
    <property type="entry name" value="ALDKETRDTASE"/>
</dbReference>
<evidence type="ECO:0000259" key="7">
    <source>
        <dbReference type="Pfam" id="PF00248"/>
    </source>
</evidence>
<organism evidence="8 9">
    <name type="scientific">Streptomyces mangrovisoli</name>
    <dbReference type="NCBI Taxonomy" id="1428628"/>
    <lineage>
        <taxon>Bacteria</taxon>
        <taxon>Bacillati</taxon>
        <taxon>Actinomycetota</taxon>
        <taxon>Actinomycetes</taxon>
        <taxon>Kitasatosporales</taxon>
        <taxon>Streptomycetaceae</taxon>
        <taxon>Streptomyces</taxon>
    </lineage>
</organism>
<feature type="site" description="Lowers pKa of active site Tyr" evidence="6">
    <location>
        <position position="76"/>
    </location>
</feature>
<dbReference type="PROSITE" id="PS00062">
    <property type="entry name" value="ALDOKETO_REDUCTASE_2"/>
    <property type="match status" value="1"/>
</dbReference>
<dbReference type="InterPro" id="IPR020471">
    <property type="entry name" value="AKR"/>
</dbReference>
<dbReference type="RefSeq" id="WP_046588756.1">
    <property type="nucleotide sequence ID" value="NZ_LAVA02000076.1"/>
</dbReference>
<evidence type="ECO:0000256" key="1">
    <source>
        <dbReference type="ARBA" id="ARBA00007905"/>
    </source>
</evidence>
<dbReference type="AlphaFoldDB" id="A0A1J4NQP1"/>
<gene>
    <name evidence="8" type="ORF">WN71_028125</name>
</gene>
<name>A0A1J4NQP1_9ACTN</name>
<dbReference type="InterPro" id="IPR018170">
    <property type="entry name" value="Aldo/ket_reductase_CS"/>
</dbReference>
<dbReference type="FunFam" id="3.20.20.100:FF:000002">
    <property type="entry name" value="2,5-diketo-D-gluconic acid reductase A"/>
    <property type="match status" value="1"/>
</dbReference>
<evidence type="ECO:0000256" key="5">
    <source>
        <dbReference type="PIRSR" id="PIRSR000097-2"/>
    </source>
</evidence>
<dbReference type="InterPro" id="IPR023210">
    <property type="entry name" value="NADP_OxRdtase_dom"/>
</dbReference>
<proteinExistence type="inferred from homology"/>
<evidence type="ECO:0000256" key="3">
    <source>
        <dbReference type="ARBA" id="ARBA00023002"/>
    </source>
</evidence>
<protein>
    <submittedName>
        <fullName evidence="8">Aldo/keto reductase</fullName>
    </submittedName>
</protein>
<dbReference type="PIRSF" id="PIRSF000097">
    <property type="entry name" value="AKR"/>
    <property type="match status" value="1"/>
</dbReference>
<comment type="caution">
    <text evidence="8">The sequence shown here is derived from an EMBL/GenBank/DDBJ whole genome shotgun (WGS) entry which is preliminary data.</text>
</comment>
<accession>A0A1J4NQP1</accession>
<feature type="domain" description="NADP-dependent oxidoreductase" evidence="7">
    <location>
        <begin position="18"/>
        <end position="259"/>
    </location>
</feature>
<evidence type="ECO:0000313" key="9">
    <source>
        <dbReference type="Proteomes" id="UP000034196"/>
    </source>
</evidence>